<dbReference type="Pfam" id="PF22435">
    <property type="entry name" value="MRM3-like_sub_bind"/>
    <property type="match status" value="1"/>
</dbReference>
<evidence type="ECO:0000313" key="6">
    <source>
        <dbReference type="Proteomes" id="UP000182589"/>
    </source>
</evidence>
<proteinExistence type="inferred from homology"/>
<dbReference type="EMBL" id="FNOJ01000001">
    <property type="protein sequence ID" value="SDW02715.1"/>
    <property type="molecule type" value="Genomic_DNA"/>
</dbReference>
<name>A0A1H2Q6G6_9BACL</name>
<dbReference type="GO" id="GO:0006396">
    <property type="term" value="P:RNA processing"/>
    <property type="evidence" value="ECO:0007669"/>
    <property type="project" value="InterPro"/>
</dbReference>
<dbReference type="SMART" id="SM00967">
    <property type="entry name" value="SpoU_sub_bind"/>
    <property type="match status" value="1"/>
</dbReference>
<dbReference type="GO" id="GO:0008173">
    <property type="term" value="F:RNA methyltransferase activity"/>
    <property type="evidence" value="ECO:0007669"/>
    <property type="project" value="InterPro"/>
</dbReference>
<sequence length="262" mass="28213">MYIESVHNERVRLWSQLKTKKGRVKHGRFLAEGKRLVAELLDSSYEVDALLWDTGSDELPLALREHPKAQNKWFELSPNAFAAVADTTTPQGVIAVAHIPQPTPTIGARCVLLDGIQDPGNVGTLLRTAEAFGYTAVCCGSQTVDPFAPKVVRASMGGMFRLDLYIEDSVSFIKRWRGLHPAGRVAVAAAEGSDPCYEANLCGDRLVVIGSEAQGVSATVRDLADMMIAIPMAGGAESLNAAVAGSVLLYESFRQSLDGNRL</sequence>
<dbReference type="Gene3D" id="3.30.1330.30">
    <property type="match status" value="1"/>
</dbReference>
<dbReference type="GO" id="GO:0005737">
    <property type="term" value="C:cytoplasm"/>
    <property type="evidence" value="ECO:0007669"/>
    <property type="project" value="UniProtKB-ARBA"/>
</dbReference>
<reference evidence="6" key="1">
    <citation type="submission" date="2016-10" db="EMBL/GenBank/DDBJ databases">
        <authorList>
            <person name="Varghese N."/>
        </authorList>
    </citation>
    <scope>NUCLEOTIDE SEQUENCE [LARGE SCALE GENOMIC DNA]</scope>
    <source>
        <strain evidence="6">DSM 12489</strain>
    </source>
</reference>
<organism evidence="5 6">
    <name type="scientific">Alicyclobacillus hesperidum</name>
    <dbReference type="NCBI Taxonomy" id="89784"/>
    <lineage>
        <taxon>Bacteria</taxon>
        <taxon>Bacillati</taxon>
        <taxon>Bacillota</taxon>
        <taxon>Bacilli</taxon>
        <taxon>Bacillales</taxon>
        <taxon>Alicyclobacillaceae</taxon>
        <taxon>Alicyclobacillus</taxon>
    </lineage>
</organism>
<dbReference type="Gene3D" id="3.40.1280.10">
    <property type="match status" value="1"/>
</dbReference>
<dbReference type="GO" id="GO:0003723">
    <property type="term" value="F:RNA binding"/>
    <property type="evidence" value="ECO:0007669"/>
    <property type="project" value="InterPro"/>
</dbReference>
<dbReference type="RefSeq" id="WP_040290618.1">
    <property type="nucleotide sequence ID" value="NZ_FNOJ01000001.1"/>
</dbReference>
<dbReference type="InterPro" id="IPR051259">
    <property type="entry name" value="rRNA_Methyltransferase"/>
</dbReference>
<dbReference type="AlphaFoldDB" id="A0A1H2Q6G6"/>
<dbReference type="InterPro" id="IPR029064">
    <property type="entry name" value="Ribosomal_eL30-like_sf"/>
</dbReference>
<dbReference type="InterPro" id="IPR029028">
    <property type="entry name" value="Alpha/beta_knot_MTases"/>
</dbReference>
<dbReference type="Pfam" id="PF00588">
    <property type="entry name" value="SpoU_methylase"/>
    <property type="match status" value="1"/>
</dbReference>
<protein>
    <submittedName>
        <fullName evidence="5">RNA methyltransferase, TrmH family</fullName>
    </submittedName>
</protein>
<dbReference type="PANTHER" id="PTHR43191">
    <property type="entry name" value="RRNA METHYLTRANSFERASE 3"/>
    <property type="match status" value="1"/>
</dbReference>
<dbReference type="SUPFAM" id="SSF55315">
    <property type="entry name" value="L30e-like"/>
    <property type="match status" value="1"/>
</dbReference>
<keyword evidence="6" id="KW-1185">Reference proteome</keyword>
<dbReference type="InterPro" id="IPR013123">
    <property type="entry name" value="SpoU_subst-bd"/>
</dbReference>
<dbReference type="CDD" id="cd18095">
    <property type="entry name" value="SpoU-like_rRNA-MTase"/>
    <property type="match status" value="1"/>
</dbReference>
<dbReference type="InterPro" id="IPR053888">
    <property type="entry name" value="MRM3-like_sub_bind"/>
</dbReference>
<keyword evidence="3 5" id="KW-0808">Transferase</keyword>
<dbReference type="GO" id="GO:0032259">
    <property type="term" value="P:methylation"/>
    <property type="evidence" value="ECO:0007669"/>
    <property type="project" value="UniProtKB-KW"/>
</dbReference>
<keyword evidence="2 5" id="KW-0489">Methyltransferase</keyword>
<accession>A0A1H2Q6G6</accession>
<dbReference type="SUPFAM" id="SSF75217">
    <property type="entry name" value="alpha/beta knot"/>
    <property type="match status" value="1"/>
</dbReference>
<evidence type="ECO:0000313" key="5">
    <source>
        <dbReference type="EMBL" id="SDW02715.1"/>
    </source>
</evidence>
<dbReference type="STRING" id="89784.SAMN04489725_101105"/>
<dbReference type="InterPro" id="IPR001537">
    <property type="entry name" value="SpoU_MeTrfase"/>
</dbReference>
<feature type="domain" description="RNA 2-O ribose methyltransferase substrate binding" evidence="4">
    <location>
        <begin position="30"/>
        <end position="103"/>
    </location>
</feature>
<dbReference type="PANTHER" id="PTHR43191:SF2">
    <property type="entry name" value="RRNA METHYLTRANSFERASE 3, MITOCHONDRIAL"/>
    <property type="match status" value="1"/>
</dbReference>
<dbReference type="Proteomes" id="UP000182589">
    <property type="component" value="Unassembled WGS sequence"/>
</dbReference>
<evidence type="ECO:0000259" key="4">
    <source>
        <dbReference type="SMART" id="SM00967"/>
    </source>
</evidence>
<evidence type="ECO:0000256" key="3">
    <source>
        <dbReference type="ARBA" id="ARBA00022679"/>
    </source>
</evidence>
<evidence type="ECO:0000256" key="2">
    <source>
        <dbReference type="ARBA" id="ARBA00022603"/>
    </source>
</evidence>
<dbReference type="InterPro" id="IPR029026">
    <property type="entry name" value="tRNA_m1G_MTases_N"/>
</dbReference>
<comment type="similarity">
    <text evidence="1">Belongs to the class IV-like SAM-binding methyltransferase superfamily. RNA methyltransferase TrmH family.</text>
</comment>
<evidence type="ECO:0000256" key="1">
    <source>
        <dbReference type="ARBA" id="ARBA00007228"/>
    </source>
</evidence>
<gene>
    <name evidence="5" type="ORF">SAMN04489725_101105</name>
</gene>